<evidence type="ECO:0000256" key="1">
    <source>
        <dbReference type="SAM" id="MobiDB-lite"/>
    </source>
</evidence>
<evidence type="ECO:0000313" key="5">
    <source>
        <dbReference type="Proteomes" id="UP001589716"/>
    </source>
</evidence>
<name>A0ABV5QWY5_9ACTN</name>
<keyword evidence="2" id="KW-0472">Membrane</keyword>
<keyword evidence="2" id="KW-0812">Transmembrane</keyword>
<gene>
    <name evidence="4" type="ORF">ACFFTP_25910</name>
</gene>
<feature type="transmembrane region" description="Helical" evidence="2">
    <location>
        <begin position="118"/>
        <end position="151"/>
    </location>
</feature>
<feature type="region of interest" description="Disordered" evidence="1">
    <location>
        <begin position="1"/>
        <end position="85"/>
    </location>
</feature>
<sequence length="215" mass="21377">MSENSDQPVDPWAPPNQDGVEVSKGATGGAAPGTPGAPGSPVHDQPTMASGVELPPPPAAPGGGFGQPTTPMQPVAPQPTMGAGTGYGYPPAPGYPGYGTGYGQQGWQQAPSNGMGTAAMVLGIIAVAGFCFYGLGAILGILALIFGILGLKKANRGEATNRGMAIAGIVLGAIGTLVSAVFLGFIIWAVANDPDAFDDSEDPWATSLTVSAATR</sequence>
<reference evidence="4 5" key="1">
    <citation type="submission" date="2024-09" db="EMBL/GenBank/DDBJ databases">
        <authorList>
            <person name="Sun Q."/>
            <person name="Mori K."/>
        </authorList>
    </citation>
    <scope>NUCLEOTIDE SEQUENCE [LARGE SCALE GENOMIC DNA]</scope>
    <source>
        <strain evidence="4 5">JCM 4414</strain>
    </source>
</reference>
<feature type="transmembrane region" description="Helical" evidence="2">
    <location>
        <begin position="163"/>
        <end position="191"/>
    </location>
</feature>
<dbReference type="Pfam" id="PF13828">
    <property type="entry name" value="DUF4190"/>
    <property type="match status" value="1"/>
</dbReference>
<comment type="caution">
    <text evidence="4">The sequence shown here is derived from an EMBL/GenBank/DDBJ whole genome shotgun (WGS) entry which is preliminary data.</text>
</comment>
<dbReference type="InterPro" id="IPR025241">
    <property type="entry name" value="DUF4190"/>
</dbReference>
<feature type="domain" description="DUF4190" evidence="3">
    <location>
        <begin position="115"/>
        <end position="181"/>
    </location>
</feature>
<dbReference type="Proteomes" id="UP001589716">
    <property type="component" value="Unassembled WGS sequence"/>
</dbReference>
<keyword evidence="2" id="KW-1133">Transmembrane helix</keyword>
<evidence type="ECO:0000259" key="3">
    <source>
        <dbReference type="Pfam" id="PF13828"/>
    </source>
</evidence>
<dbReference type="RefSeq" id="WP_345485317.1">
    <property type="nucleotide sequence ID" value="NZ_BAAAWU010000001.1"/>
</dbReference>
<dbReference type="EMBL" id="JBHMCT010000016">
    <property type="protein sequence ID" value="MFB9557608.1"/>
    <property type="molecule type" value="Genomic_DNA"/>
</dbReference>
<accession>A0ABV5QWY5</accession>
<proteinExistence type="predicted"/>
<protein>
    <submittedName>
        <fullName evidence="4">DUF4190 domain-containing protein</fullName>
    </submittedName>
</protein>
<evidence type="ECO:0000256" key="2">
    <source>
        <dbReference type="SAM" id="Phobius"/>
    </source>
</evidence>
<keyword evidence="5" id="KW-1185">Reference proteome</keyword>
<organism evidence="4 5">
    <name type="scientific">Streptomyces roseoviridis</name>
    <dbReference type="NCBI Taxonomy" id="67361"/>
    <lineage>
        <taxon>Bacteria</taxon>
        <taxon>Bacillati</taxon>
        <taxon>Actinomycetota</taxon>
        <taxon>Actinomycetes</taxon>
        <taxon>Kitasatosporales</taxon>
        <taxon>Streptomycetaceae</taxon>
        <taxon>Streptomyces</taxon>
    </lineage>
</organism>
<evidence type="ECO:0000313" key="4">
    <source>
        <dbReference type="EMBL" id="MFB9557608.1"/>
    </source>
</evidence>